<sequence>MSNHAVTVTSMTKLMTVKASRVHGAAAGCSTVAQVSAVLEFNGGGEFFPCGAQRRNDGGEELGIKRGEGKGAHVFYLYPVHAGDRVDSRP</sequence>
<dbReference type="EMBL" id="CM000780">
    <property type="protein sequence ID" value="AQK52635.1"/>
    <property type="molecule type" value="Genomic_DNA"/>
</dbReference>
<name>A0A1D6Q1Z4_MAIZE</name>
<evidence type="ECO:0000313" key="1">
    <source>
        <dbReference type="EMBL" id="AQK52635.1"/>
    </source>
</evidence>
<organism evidence="1">
    <name type="scientific">Zea mays</name>
    <name type="common">Maize</name>
    <dbReference type="NCBI Taxonomy" id="4577"/>
    <lineage>
        <taxon>Eukaryota</taxon>
        <taxon>Viridiplantae</taxon>
        <taxon>Streptophyta</taxon>
        <taxon>Embryophyta</taxon>
        <taxon>Tracheophyta</taxon>
        <taxon>Spermatophyta</taxon>
        <taxon>Magnoliopsida</taxon>
        <taxon>Liliopsida</taxon>
        <taxon>Poales</taxon>
        <taxon>Poaceae</taxon>
        <taxon>PACMAD clade</taxon>
        <taxon>Panicoideae</taxon>
        <taxon>Andropogonodae</taxon>
        <taxon>Andropogoneae</taxon>
        <taxon>Tripsacinae</taxon>
        <taxon>Zea</taxon>
    </lineage>
</organism>
<gene>
    <name evidence="1" type="ORF">ZEAMMB73_Zm00001d050512</name>
</gene>
<proteinExistence type="predicted"/>
<protein>
    <submittedName>
        <fullName evidence="1">Uncharacterized protein</fullName>
    </submittedName>
</protein>
<dbReference type="AlphaFoldDB" id="A0A1D6Q1Z4"/>
<accession>A0A1D6Q1Z4</accession>
<dbReference type="InParanoid" id="A0A1D6Q1Z4"/>
<reference evidence="1" key="1">
    <citation type="submission" date="2015-12" db="EMBL/GenBank/DDBJ databases">
        <title>Update maize B73 reference genome by single molecule sequencing technologies.</title>
        <authorList>
            <consortium name="Maize Genome Sequencing Project"/>
            <person name="Ware D."/>
        </authorList>
    </citation>
    <scope>NUCLEOTIDE SEQUENCE</scope>
    <source>
        <tissue evidence="1">Seedling</tissue>
    </source>
</reference>